<keyword evidence="9" id="KW-0010">Activator</keyword>
<organism evidence="14 15">
    <name type="scientific">Candidatus Brocadia fulgida</name>
    <dbReference type="NCBI Taxonomy" id="380242"/>
    <lineage>
        <taxon>Bacteria</taxon>
        <taxon>Pseudomonadati</taxon>
        <taxon>Planctomycetota</taxon>
        <taxon>Candidatus Brocadiia</taxon>
        <taxon>Candidatus Brocadiales</taxon>
        <taxon>Candidatus Brocadiaceae</taxon>
        <taxon>Candidatus Brocadia</taxon>
    </lineage>
</organism>
<dbReference type="InterPro" id="IPR025944">
    <property type="entry name" value="Sigma_54_int_dom_CS"/>
</dbReference>
<protein>
    <submittedName>
        <fullName evidence="14">Sigma 54 response regulator</fullName>
    </submittedName>
</protein>
<dbReference type="GO" id="GO:0043565">
    <property type="term" value="F:sequence-specific DNA binding"/>
    <property type="evidence" value="ECO:0007669"/>
    <property type="project" value="InterPro"/>
</dbReference>
<dbReference type="CDD" id="cd00009">
    <property type="entry name" value="AAA"/>
    <property type="match status" value="1"/>
</dbReference>
<keyword evidence="6" id="KW-0902">Two-component regulatory system</keyword>
<keyword evidence="5" id="KW-0067">ATP-binding</keyword>
<evidence type="ECO:0000256" key="2">
    <source>
        <dbReference type="ARBA" id="ARBA00022490"/>
    </source>
</evidence>
<keyword evidence="10" id="KW-0804">Transcription</keyword>
<dbReference type="SMART" id="SM00448">
    <property type="entry name" value="REC"/>
    <property type="match status" value="1"/>
</dbReference>
<evidence type="ECO:0000256" key="10">
    <source>
        <dbReference type="ARBA" id="ARBA00023163"/>
    </source>
</evidence>
<keyword evidence="3 11" id="KW-0597">Phosphoprotein</keyword>
<dbReference type="Proteomes" id="UP000034954">
    <property type="component" value="Unassembled WGS sequence"/>
</dbReference>
<proteinExistence type="predicted"/>
<dbReference type="Pfam" id="PF25601">
    <property type="entry name" value="AAA_lid_14"/>
    <property type="match status" value="1"/>
</dbReference>
<dbReference type="InterPro" id="IPR025662">
    <property type="entry name" value="Sigma_54_int_dom_ATP-bd_1"/>
</dbReference>
<dbReference type="InterPro" id="IPR002078">
    <property type="entry name" value="Sigma_54_int"/>
</dbReference>
<dbReference type="Gene3D" id="1.10.10.60">
    <property type="entry name" value="Homeodomain-like"/>
    <property type="match status" value="1"/>
</dbReference>
<dbReference type="GO" id="GO:0005524">
    <property type="term" value="F:ATP binding"/>
    <property type="evidence" value="ECO:0007669"/>
    <property type="project" value="UniProtKB-KW"/>
</dbReference>
<dbReference type="Gene3D" id="3.40.50.300">
    <property type="entry name" value="P-loop containing nucleotide triphosphate hydrolases"/>
    <property type="match status" value="1"/>
</dbReference>
<dbReference type="PANTHER" id="PTHR32071:SF113">
    <property type="entry name" value="ALGINATE BIOSYNTHESIS TRANSCRIPTIONAL REGULATORY PROTEIN ALGB"/>
    <property type="match status" value="1"/>
</dbReference>
<sequence>MSLKAIILIVDDEETIRFSIKEFLSGLGYDVVVAETSEQALEKINEFLPDLVLLDLRLPNMGGIELLEKVKTKDPNALIIVMTGYGSIDSAVEAMKTGAYDYLEKPFKTEHLKLVVEKALSTQALRREVLELRAQQCTFADEPGSIIIGNSYQMKAIYNLIKQVAKSPSTTVLIQGESGTGKELVARAVHHLSSRKNGRFVDINCAALTESLLEAELFGYEKGSFTGAIATGKPGLFEVADKGTIFLDEIGEMGITLQAKLLRILQERQFKRVGGINDIKIDVRVIASTNRNLEEEVESDNFRKDLYYRLKVLPIYIPPLRERKDDIMLLVKHFVHKYNNEFNKNVHHIPAETEKMLLEYKWPGNIRELKNVVERAVLIAGDGVLHPEIGASIDSRRGSAVNANFANDKNNDGENHETLDIRSLANIERQHIQKVLNETSWRRTEAAKILGINRTTLYNKIKEYGLCPS</sequence>
<comment type="caution">
    <text evidence="14">The sequence shown here is derived from an EMBL/GenBank/DDBJ whole genome shotgun (WGS) entry which is preliminary data.</text>
</comment>
<dbReference type="PROSITE" id="PS00676">
    <property type="entry name" value="SIGMA54_INTERACT_2"/>
    <property type="match status" value="1"/>
</dbReference>
<accession>A0A0M2UTF0</accession>
<feature type="domain" description="Sigma-54 factor interaction" evidence="12">
    <location>
        <begin position="147"/>
        <end position="378"/>
    </location>
</feature>
<evidence type="ECO:0000256" key="6">
    <source>
        <dbReference type="ARBA" id="ARBA00023012"/>
    </source>
</evidence>
<dbReference type="FunFam" id="3.40.50.2300:FF:000018">
    <property type="entry name" value="DNA-binding transcriptional regulator NtrC"/>
    <property type="match status" value="1"/>
</dbReference>
<feature type="modified residue" description="4-aspartylphosphate" evidence="11">
    <location>
        <position position="55"/>
    </location>
</feature>
<dbReference type="Gene3D" id="1.10.8.60">
    <property type="match status" value="1"/>
</dbReference>
<evidence type="ECO:0000256" key="4">
    <source>
        <dbReference type="ARBA" id="ARBA00022741"/>
    </source>
</evidence>
<gene>
    <name evidence="14" type="primary">ntrC</name>
    <name evidence="14" type="ORF">BROFUL_02993</name>
</gene>
<dbReference type="SUPFAM" id="SSF46689">
    <property type="entry name" value="Homeodomain-like"/>
    <property type="match status" value="1"/>
</dbReference>
<dbReference type="PRINTS" id="PR01590">
    <property type="entry name" value="HTHFIS"/>
</dbReference>
<dbReference type="Gene3D" id="3.40.50.2300">
    <property type="match status" value="1"/>
</dbReference>
<dbReference type="InterPro" id="IPR003593">
    <property type="entry name" value="AAA+_ATPase"/>
</dbReference>
<reference evidence="14 15" key="1">
    <citation type="journal article" date="2013" name="BMC Microbiol.">
        <title>Identification of the type II cytochrome c maturation pathway in anammox bacteria by comparative genomics.</title>
        <authorList>
            <person name="Ferousi C."/>
            <person name="Speth D.R."/>
            <person name="Reimann J."/>
            <person name="Op den Camp H.J."/>
            <person name="Allen J.W."/>
            <person name="Keltjens J.T."/>
            <person name="Jetten M.S."/>
        </authorList>
    </citation>
    <scope>NUCLEOTIDE SEQUENCE [LARGE SCALE GENOMIC DNA]</scope>
    <source>
        <strain evidence="14">RU1</strain>
    </source>
</reference>
<keyword evidence="2" id="KW-0963">Cytoplasm</keyword>
<evidence type="ECO:0000259" key="13">
    <source>
        <dbReference type="PROSITE" id="PS50110"/>
    </source>
</evidence>
<evidence type="ECO:0000256" key="9">
    <source>
        <dbReference type="ARBA" id="ARBA00023159"/>
    </source>
</evidence>
<dbReference type="Pfam" id="PF02954">
    <property type="entry name" value="HTH_8"/>
    <property type="match status" value="1"/>
</dbReference>
<dbReference type="PROSITE" id="PS50045">
    <property type="entry name" value="SIGMA54_INTERACT_4"/>
    <property type="match status" value="1"/>
</dbReference>
<evidence type="ECO:0000256" key="7">
    <source>
        <dbReference type="ARBA" id="ARBA00023015"/>
    </source>
</evidence>
<dbReference type="InterPro" id="IPR025943">
    <property type="entry name" value="Sigma_54_int_dom_ATP-bd_2"/>
</dbReference>
<evidence type="ECO:0000256" key="1">
    <source>
        <dbReference type="ARBA" id="ARBA00004496"/>
    </source>
</evidence>
<dbReference type="InterPro" id="IPR002197">
    <property type="entry name" value="HTH_Fis"/>
</dbReference>
<comment type="subcellular location">
    <subcellularLocation>
        <location evidence="1">Cytoplasm</location>
    </subcellularLocation>
</comment>
<dbReference type="FunFam" id="3.40.50.300:FF:000006">
    <property type="entry name" value="DNA-binding transcriptional regulator NtrC"/>
    <property type="match status" value="1"/>
</dbReference>
<evidence type="ECO:0000256" key="5">
    <source>
        <dbReference type="ARBA" id="ARBA00022840"/>
    </source>
</evidence>
<dbReference type="SUPFAM" id="SSF52540">
    <property type="entry name" value="P-loop containing nucleoside triphosphate hydrolases"/>
    <property type="match status" value="1"/>
</dbReference>
<dbReference type="InterPro" id="IPR009057">
    <property type="entry name" value="Homeodomain-like_sf"/>
</dbReference>
<dbReference type="PROSITE" id="PS00688">
    <property type="entry name" value="SIGMA54_INTERACT_3"/>
    <property type="match status" value="1"/>
</dbReference>
<dbReference type="Pfam" id="PF00072">
    <property type="entry name" value="Response_reg"/>
    <property type="match status" value="1"/>
</dbReference>
<dbReference type="Pfam" id="PF00158">
    <property type="entry name" value="Sigma54_activat"/>
    <property type="match status" value="1"/>
</dbReference>
<feature type="domain" description="Response regulatory" evidence="13">
    <location>
        <begin position="6"/>
        <end position="120"/>
    </location>
</feature>
<evidence type="ECO:0000313" key="15">
    <source>
        <dbReference type="Proteomes" id="UP000034954"/>
    </source>
</evidence>
<evidence type="ECO:0000259" key="12">
    <source>
        <dbReference type="PROSITE" id="PS50045"/>
    </source>
</evidence>
<dbReference type="GO" id="GO:0000160">
    <property type="term" value="P:phosphorelay signal transduction system"/>
    <property type="evidence" value="ECO:0007669"/>
    <property type="project" value="UniProtKB-KW"/>
</dbReference>
<keyword evidence="8" id="KW-0238">DNA-binding</keyword>
<dbReference type="GO" id="GO:0005737">
    <property type="term" value="C:cytoplasm"/>
    <property type="evidence" value="ECO:0007669"/>
    <property type="project" value="UniProtKB-SubCell"/>
</dbReference>
<evidence type="ECO:0000313" key="14">
    <source>
        <dbReference type="EMBL" id="KKO18266.1"/>
    </source>
</evidence>
<keyword evidence="15" id="KW-1185">Reference proteome</keyword>
<dbReference type="SMART" id="SM00382">
    <property type="entry name" value="AAA"/>
    <property type="match status" value="1"/>
</dbReference>
<dbReference type="InterPro" id="IPR027417">
    <property type="entry name" value="P-loop_NTPase"/>
</dbReference>
<dbReference type="InterPro" id="IPR011006">
    <property type="entry name" value="CheY-like_superfamily"/>
</dbReference>
<dbReference type="FunFam" id="1.10.8.60:FF:000014">
    <property type="entry name" value="DNA-binding transcriptional regulator NtrC"/>
    <property type="match status" value="1"/>
</dbReference>
<evidence type="ECO:0000256" key="3">
    <source>
        <dbReference type="ARBA" id="ARBA00022553"/>
    </source>
</evidence>
<dbReference type="PROSITE" id="PS50110">
    <property type="entry name" value="RESPONSE_REGULATORY"/>
    <property type="match status" value="1"/>
</dbReference>
<dbReference type="GO" id="GO:0006355">
    <property type="term" value="P:regulation of DNA-templated transcription"/>
    <property type="evidence" value="ECO:0007669"/>
    <property type="project" value="InterPro"/>
</dbReference>
<dbReference type="PATRIC" id="fig|380242.3.peg.3699"/>
<dbReference type="EMBL" id="LAQJ01000282">
    <property type="protein sequence ID" value="KKO18266.1"/>
    <property type="molecule type" value="Genomic_DNA"/>
</dbReference>
<dbReference type="AlphaFoldDB" id="A0A0M2UTF0"/>
<dbReference type="InterPro" id="IPR001789">
    <property type="entry name" value="Sig_transdc_resp-reg_receiver"/>
</dbReference>
<dbReference type="InterPro" id="IPR058031">
    <property type="entry name" value="AAA_lid_NorR"/>
</dbReference>
<keyword evidence="4" id="KW-0547">Nucleotide-binding</keyword>
<dbReference type="PANTHER" id="PTHR32071">
    <property type="entry name" value="TRANSCRIPTIONAL REGULATORY PROTEIN"/>
    <property type="match status" value="1"/>
</dbReference>
<evidence type="ECO:0000256" key="8">
    <source>
        <dbReference type="ARBA" id="ARBA00023125"/>
    </source>
</evidence>
<name>A0A0M2UTF0_9BACT</name>
<dbReference type="PROSITE" id="PS00675">
    <property type="entry name" value="SIGMA54_INTERACT_1"/>
    <property type="match status" value="1"/>
</dbReference>
<keyword evidence="7" id="KW-0805">Transcription regulation</keyword>
<dbReference type="SUPFAM" id="SSF52172">
    <property type="entry name" value="CheY-like"/>
    <property type="match status" value="1"/>
</dbReference>
<evidence type="ECO:0000256" key="11">
    <source>
        <dbReference type="PROSITE-ProRule" id="PRU00169"/>
    </source>
</evidence>